<dbReference type="OrthoDB" id="5875090at2759"/>
<evidence type="ECO:0000259" key="1">
    <source>
        <dbReference type="PROSITE" id="PS51166"/>
    </source>
</evidence>
<keyword evidence="3" id="KW-1185">Reference proteome</keyword>
<dbReference type="Gene3D" id="2.60.40.10">
    <property type="entry name" value="Immunoglobulins"/>
    <property type="match status" value="1"/>
</dbReference>
<feature type="domain" description="CBM20" evidence="1">
    <location>
        <begin position="1"/>
        <end position="105"/>
    </location>
</feature>
<dbReference type="SMART" id="SM01065">
    <property type="entry name" value="CBM_2"/>
    <property type="match status" value="1"/>
</dbReference>
<comment type="caution">
    <text evidence="2">The sequence shown here is derived from an EMBL/GenBank/DDBJ whole genome shotgun (WGS) entry which is preliminary data.</text>
</comment>
<proteinExistence type="predicted"/>
<dbReference type="InterPro" id="IPR002044">
    <property type="entry name" value="CBM20"/>
</dbReference>
<sequence>MSINLSVSVPFPVLEDQFVFITGSSIDLGSWNARKALKLKKVKDGLWVKKIYLSNSINFIYFIGTYIKTENANKNLVIFKWEEFFKPRCLTYNGLNQALHYVFGEEGEGNVDNFVKKEYQVAFRIPGNLCWKRGMEVDNFENV</sequence>
<reference evidence="2" key="1">
    <citation type="journal article" date="2020" name="Ecol. Evol.">
        <title>Genome structure and content of the rice root-knot nematode (Meloidogyne graminicola).</title>
        <authorList>
            <person name="Phan N.T."/>
            <person name="Danchin E.G.J."/>
            <person name="Klopp C."/>
            <person name="Perfus-Barbeoch L."/>
            <person name="Kozlowski D.K."/>
            <person name="Koutsovoulos G.D."/>
            <person name="Lopez-Roques C."/>
            <person name="Bouchez O."/>
            <person name="Zahm M."/>
            <person name="Besnard G."/>
            <person name="Bellafiore S."/>
        </authorList>
    </citation>
    <scope>NUCLEOTIDE SEQUENCE</scope>
    <source>
        <strain evidence="2">VN-18</strain>
    </source>
</reference>
<protein>
    <submittedName>
        <fullName evidence="2">CBM20 domain-containing protein</fullName>
    </submittedName>
</protein>
<dbReference type="GO" id="GO:2001070">
    <property type="term" value="F:starch binding"/>
    <property type="evidence" value="ECO:0007669"/>
    <property type="project" value="InterPro"/>
</dbReference>
<dbReference type="PROSITE" id="PS51166">
    <property type="entry name" value="CBM20"/>
    <property type="match status" value="1"/>
</dbReference>
<gene>
    <name evidence="2" type="ORF">Mgra_00004021</name>
</gene>
<evidence type="ECO:0000313" key="3">
    <source>
        <dbReference type="Proteomes" id="UP000605970"/>
    </source>
</evidence>
<dbReference type="InterPro" id="IPR013783">
    <property type="entry name" value="Ig-like_fold"/>
</dbReference>
<organism evidence="2 3">
    <name type="scientific">Meloidogyne graminicola</name>
    <dbReference type="NCBI Taxonomy" id="189291"/>
    <lineage>
        <taxon>Eukaryota</taxon>
        <taxon>Metazoa</taxon>
        <taxon>Ecdysozoa</taxon>
        <taxon>Nematoda</taxon>
        <taxon>Chromadorea</taxon>
        <taxon>Rhabditida</taxon>
        <taxon>Tylenchina</taxon>
        <taxon>Tylenchomorpha</taxon>
        <taxon>Tylenchoidea</taxon>
        <taxon>Meloidogynidae</taxon>
        <taxon>Meloidogyninae</taxon>
        <taxon>Meloidogyne</taxon>
    </lineage>
</organism>
<dbReference type="Proteomes" id="UP000605970">
    <property type="component" value="Unassembled WGS sequence"/>
</dbReference>
<accession>A0A8S9ZTN8</accession>
<evidence type="ECO:0000313" key="2">
    <source>
        <dbReference type="EMBL" id="KAF7636625.1"/>
    </source>
</evidence>
<dbReference type="EMBL" id="JABEBT010000028">
    <property type="protein sequence ID" value="KAF7636625.1"/>
    <property type="molecule type" value="Genomic_DNA"/>
</dbReference>
<name>A0A8S9ZTN8_9BILA</name>
<dbReference type="SUPFAM" id="SSF49452">
    <property type="entry name" value="Starch-binding domain-like"/>
    <property type="match status" value="1"/>
</dbReference>
<dbReference type="AlphaFoldDB" id="A0A8S9ZTN8"/>
<dbReference type="InterPro" id="IPR013784">
    <property type="entry name" value="Carb-bd-like_fold"/>
</dbReference>
<dbReference type="Pfam" id="PF00686">
    <property type="entry name" value="CBM_20"/>
    <property type="match status" value="1"/>
</dbReference>